<dbReference type="EMBL" id="LKAM01000006">
    <property type="protein sequence ID" value="KUM48147.1"/>
    <property type="molecule type" value="Genomic_DNA"/>
</dbReference>
<evidence type="ECO:0000256" key="1">
    <source>
        <dbReference type="SAM" id="MobiDB-lite"/>
    </source>
</evidence>
<accession>A0A101LZE1</accession>
<keyword evidence="2" id="KW-0496">Mitochondrion</keyword>
<dbReference type="AlphaFoldDB" id="A0A101LZE1"/>
<evidence type="ECO:0000313" key="2">
    <source>
        <dbReference type="EMBL" id="KUM48147.1"/>
    </source>
</evidence>
<comment type="caution">
    <text evidence="2">The sequence shown here is derived from an EMBL/GenBank/DDBJ whole genome shotgun (WGS) entry which is preliminary data.</text>
</comment>
<reference evidence="2" key="1">
    <citation type="journal article" date="2015" name="Genome Biol. Evol.">
        <title>Organellar Genomes of White Spruce (Picea glauca): Assembly and Annotation.</title>
        <authorList>
            <person name="Jackman S.D."/>
            <person name="Warren R.L."/>
            <person name="Gibb E.A."/>
            <person name="Vandervalk B.P."/>
            <person name="Mohamadi H."/>
            <person name="Chu J."/>
            <person name="Raymond A."/>
            <person name="Pleasance S."/>
            <person name="Coope R."/>
            <person name="Wildung M.R."/>
            <person name="Ritland C.E."/>
            <person name="Bousquet J."/>
            <person name="Jones S.J."/>
            <person name="Bohlmann J."/>
            <person name="Birol I."/>
        </authorList>
    </citation>
    <scope>NUCLEOTIDE SEQUENCE [LARGE SCALE GENOMIC DNA]</scope>
    <source>
        <tissue evidence="2">Flushing bud</tissue>
    </source>
</reference>
<feature type="region of interest" description="Disordered" evidence="1">
    <location>
        <begin position="18"/>
        <end position="37"/>
    </location>
</feature>
<dbReference type="EMBL" id="LKAM01000002">
    <property type="protein sequence ID" value="KUM49918.1"/>
    <property type="molecule type" value="Genomic_DNA"/>
</dbReference>
<gene>
    <name evidence="3" type="ORF">ABT39_MTgene3145</name>
    <name evidence="2" type="ORF">ABT39_MTgene5143</name>
</gene>
<sequence>MSVPGKVRSAVCSPYNLAGSGSPAFERSKRESPPFGRRNCILDTTNRPVHHLGLAYLGPIPPESLPLGKEEGLPSPIMPSGFRLVAG</sequence>
<protein>
    <submittedName>
        <fullName evidence="2">Uncharacterized protein</fullName>
    </submittedName>
</protein>
<organism evidence="2">
    <name type="scientific">Picea glauca</name>
    <name type="common">White spruce</name>
    <name type="synonym">Pinus glauca</name>
    <dbReference type="NCBI Taxonomy" id="3330"/>
    <lineage>
        <taxon>Eukaryota</taxon>
        <taxon>Viridiplantae</taxon>
        <taxon>Streptophyta</taxon>
        <taxon>Embryophyta</taxon>
        <taxon>Tracheophyta</taxon>
        <taxon>Spermatophyta</taxon>
        <taxon>Pinopsida</taxon>
        <taxon>Pinidae</taxon>
        <taxon>Conifers I</taxon>
        <taxon>Pinales</taxon>
        <taxon>Pinaceae</taxon>
        <taxon>Picea</taxon>
    </lineage>
</organism>
<proteinExistence type="predicted"/>
<name>A0A101LZE1_PICGL</name>
<geneLocation type="mitochondrion" evidence="2"/>
<evidence type="ECO:0000313" key="3">
    <source>
        <dbReference type="EMBL" id="KUM49918.1"/>
    </source>
</evidence>